<dbReference type="Pfam" id="PF12833">
    <property type="entry name" value="HTH_18"/>
    <property type="match status" value="1"/>
</dbReference>
<protein>
    <submittedName>
        <fullName evidence="6">AraC family transcriptional activator of pobA</fullName>
    </submittedName>
</protein>
<dbReference type="Gene3D" id="1.10.10.60">
    <property type="entry name" value="Homeodomain-like"/>
    <property type="match status" value="1"/>
</dbReference>
<dbReference type="SUPFAM" id="SSF46689">
    <property type="entry name" value="Homeodomain-like"/>
    <property type="match status" value="1"/>
</dbReference>
<dbReference type="SMART" id="SM00342">
    <property type="entry name" value="HTH_ARAC"/>
    <property type="match status" value="1"/>
</dbReference>
<keyword evidence="2" id="KW-0238">DNA-binding</keyword>
<keyword evidence="3" id="KW-0804">Transcription</keyword>
<evidence type="ECO:0000256" key="1">
    <source>
        <dbReference type="ARBA" id="ARBA00023015"/>
    </source>
</evidence>
<dbReference type="GO" id="GO:0043565">
    <property type="term" value="F:sequence-specific DNA binding"/>
    <property type="evidence" value="ECO:0007669"/>
    <property type="project" value="InterPro"/>
</dbReference>
<dbReference type="InterPro" id="IPR018060">
    <property type="entry name" value="HTH_AraC"/>
</dbReference>
<feature type="domain" description="HTH araC/xylS-type" evidence="5">
    <location>
        <begin position="162"/>
        <end position="260"/>
    </location>
</feature>
<dbReference type="PANTHER" id="PTHR43280:SF32">
    <property type="entry name" value="TRANSCRIPTIONAL REGULATORY PROTEIN"/>
    <property type="match status" value="1"/>
</dbReference>
<keyword evidence="7" id="KW-1185">Reference proteome</keyword>
<proteinExistence type="predicted"/>
<name>A0A420DID2_9RHOB</name>
<gene>
    <name evidence="6" type="ORF">C8N30_3070</name>
</gene>
<dbReference type="Proteomes" id="UP000284407">
    <property type="component" value="Unassembled WGS sequence"/>
</dbReference>
<keyword evidence="1" id="KW-0805">Transcription regulation</keyword>
<evidence type="ECO:0000313" key="7">
    <source>
        <dbReference type="Proteomes" id="UP000284407"/>
    </source>
</evidence>
<dbReference type="InterPro" id="IPR009057">
    <property type="entry name" value="Homeodomain-like_sf"/>
</dbReference>
<evidence type="ECO:0000259" key="5">
    <source>
        <dbReference type="PROSITE" id="PS01124"/>
    </source>
</evidence>
<dbReference type="STRING" id="1443111.Z949_1438"/>
<reference evidence="6 7" key="1">
    <citation type="submission" date="2018-09" db="EMBL/GenBank/DDBJ databases">
        <title>Genomic Encyclopedia of Archaeal and Bacterial Type Strains, Phase II (KMG-II): from individual species to whole genera.</title>
        <authorList>
            <person name="Goeker M."/>
        </authorList>
    </citation>
    <scope>NUCLEOTIDE SEQUENCE [LARGE SCALE GENOMIC DNA]</scope>
    <source>
        <strain evidence="6 7">DSM 11458</strain>
    </source>
</reference>
<feature type="compositionally biased region" description="Polar residues" evidence="4">
    <location>
        <begin position="270"/>
        <end position="281"/>
    </location>
</feature>
<dbReference type="EMBL" id="RAQK01000002">
    <property type="protein sequence ID" value="RKE93967.1"/>
    <property type="molecule type" value="Genomic_DNA"/>
</dbReference>
<feature type="region of interest" description="Disordered" evidence="4">
    <location>
        <begin position="253"/>
        <end position="281"/>
    </location>
</feature>
<dbReference type="PROSITE" id="PS01124">
    <property type="entry name" value="HTH_ARAC_FAMILY_2"/>
    <property type="match status" value="1"/>
</dbReference>
<dbReference type="AlphaFoldDB" id="A0A420DID2"/>
<accession>A0A420DID2</accession>
<comment type="caution">
    <text evidence="6">The sequence shown here is derived from an EMBL/GenBank/DDBJ whole genome shotgun (WGS) entry which is preliminary data.</text>
</comment>
<dbReference type="PANTHER" id="PTHR43280">
    <property type="entry name" value="ARAC-FAMILY TRANSCRIPTIONAL REGULATOR"/>
    <property type="match status" value="1"/>
</dbReference>
<dbReference type="OrthoDB" id="9814125at2"/>
<evidence type="ECO:0000256" key="4">
    <source>
        <dbReference type="SAM" id="MobiDB-lite"/>
    </source>
</evidence>
<dbReference type="SUPFAM" id="SSF51215">
    <property type="entry name" value="Regulatory protein AraC"/>
    <property type="match status" value="1"/>
</dbReference>
<sequence length="281" mass="30906">MSEQNLKILTLAQMSGGAEWRLGLAHDRPYHSLLWFTRGQGLIMLEGRRRGLGPHNAVFVPAGALFSIESGRQTLGQVVTVPVGTPLRLPDMPRHLRVRDSQAQSELSAHIEAAQREQSGMRPLAQDAIEAHAALMSVWLRRQIALEEHIPQQRSAGERLSRRFVQLVSAHYATGASMTFYAGELGVTPTHLTRVVKLATGKTAAELLTERVVHAARTLLETTKHPARNIAQHLGFGSAAYFTRYMQQHCGRTPSQLRGTIPAQKRAGTAAQSDTPINLAR</sequence>
<dbReference type="RefSeq" id="WP_025061997.1">
    <property type="nucleotide sequence ID" value="NZ_RAQK01000002.1"/>
</dbReference>
<dbReference type="InterPro" id="IPR037923">
    <property type="entry name" value="HTH-like"/>
</dbReference>
<evidence type="ECO:0000313" key="6">
    <source>
        <dbReference type="EMBL" id="RKE93967.1"/>
    </source>
</evidence>
<organism evidence="6 7">
    <name type="scientific">Sulfitobacter guttiformis</name>
    <dbReference type="NCBI Taxonomy" id="74349"/>
    <lineage>
        <taxon>Bacteria</taxon>
        <taxon>Pseudomonadati</taxon>
        <taxon>Pseudomonadota</taxon>
        <taxon>Alphaproteobacteria</taxon>
        <taxon>Rhodobacterales</taxon>
        <taxon>Roseobacteraceae</taxon>
        <taxon>Sulfitobacter</taxon>
    </lineage>
</organism>
<evidence type="ECO:0000256" key="3">
    <source>
        <dbReference type="ARBA" id="ARBA00023163"/>
    </source>
</evidence>
<dbReference type="GO" id="GO:0003700">
    <property type="term" value="F:DNA-binding transcription factor activity"/>
    <property type="evidence" value="ECO:0007669"/>
    <property type="project" value="InterPro"/>
</dbReference>
<evidence type="ECO:0000256" key="2">
    <source>
        <dbReference type="ARBA" id="ARBA00023125"/>
    </source>
</evidence>